<evidence type="ECO:0000256" key="2">
    <source>
        <dbReference type="ARBA" id="ARBA00023015"/>
    </source>
</evidence>
<dbReference type="PANTHER" id="PTHR43133">
    <property type="entry name" value="RNA POLYMERASE ECF-TYPE SIGMA FACTO"/>
    <property type="match status" value="1"/>
</dbReference>
<evidence type="ECO:0000259" key="6">
    <source>
        <dbReference type="Pfam" id="PF04542"/>
    </source>
</evidence>
<keyword evidence="2" id="KW-0805">Transcription regulation</keyword>
<feature type="domain" description="RNA polymerase sigma-70 region 2" evidence="6">
    <location>
        <begin position="19"/>
        <end position="82"/>
    </location>
</feature>
<dbReference type="SUPFAM" id="SSF88659">
    <property type="entry name" value="Sigma3 and sigma4 domains of RNA polymerase sigma factors"/>
    <property type="match status" value="1"/>
</dbReference>
<protein>
    <submittedName>
        <fullName evidence="7">RNA polymerase sigma-70 factor (ECF subfamily)</fullName>
    </submittedName>
</protein>
<dbReference type="SUPFAM" id="SSF88946">
    <property type="entry name" value="Sigma2 domain of RNA polymerase sigma factors"/>
    <property type="match status" value="1"/>
</dbReference>
<dbReference type="GO" id="GO:0003677">
    <property type="term" value="F:DNA binding"/>
    <property type="evidence" value="ECO:0007669"/>
    <property type="project" value="UniProtKB-KW"/>
</dbReference>
<keyword evidence="3" id="KW-0731">Sigma factor</keyword>
<dbReference type="InterPro" id="IPR014284">
    <property type="entry name" value="RNA_pol_sigma-70_dom"/>
</dbReference>
<dbReference type="EMBL" id="JACJIP010000003">
    <property type="protein sequence ID" value="MBA9084271.1"/>
    <property type="molecule type" value="Genomic_DNA"/>
</dbReference>
<dbReference type="GO" id="GO:0016987">
    <property type="term" value="F:sigma factor activity"/>
    <property type="evidence" value="ECO:0007669"/>
    <property type="project" value="UniProtKB-KW"/>
</dbReference>
<sequence length="184" mass="21941">MCNEGMIEEVCIEELCNEYFSDIYNYCIKLIHGQRDLLSFAEDCTQNTFLEAHKQISILKSHPNVKGWLFCTAKNMINNSFRCMYLQRKREIYINDAVLTAELHYIDPNLENISEGNINIDKLSKYILGHLHSFEYEIYYDYYKNKMSISKLSVKYQMTESAITTRIYRIKKKIMNRAYAYLRE</sequence>
<comment type="similarity">
    <text evidence="1">Belongs to the sigma-70 factor family. ECF subfamily.</text>
</comment>
<evidence type="ECO:0000256" key="4">
    <source>
        <dbReference type="ARBA" id="ARBA00023125"/>
    </source>
</evidence>
<accession>A0A7W3SQB9</accession>
<evidence type="ECO:0000256" key="5">
    <source>
        <dbReference type="ARBA" id="ARBA00023163"/>
    </source>
</evidence>
<proteinExistence type="inferred from homology"/>
<reference evidence="7 8" key="1">
    <citation type="submission" date="2020-08" db="EMBL/GenBank/DDBJ databases">
        <title>Genomic Encyclopedia of Type Strains, Phase III (KMG-III): the genomes of soil and plant-associated and newly described type strains.</title>
        <authorList>
            <person name="Whitman W."/>
        </authorList>
    </citation>
    <scope>NUCLEOTIDE SEQUENCE [LARGE SCALE GENOMIC DNA]</scope>
    <source>
        <strain evidence="7 8">CECT 8693</strain>
    </source>
</reference>
<name>A0A7W3SQB9_9BACL</name>
<dbReference type="InterPro" id="IPR013324">
    <property type="entry name" value="RNA_pol_sigma_r3/r4-like"/>
</dbReference>
<dbReference type="Gene3D" id="1.10.1740.10">
    <property type="match status" value="1"/>
</dbReference>
<dbReference type="InterPro" id="IPR013325">
    <property type="entry name" value="RNA_pol_sigma_r2"/>
</dbReference>
<keyword evidence="8" id="KW-1185">Reference proteome</keyword>
<dbReference type="Proteomes" id="UP000567067">
    <property type="component" value="Unassembled WGS sequence"/>
</dbReference>
<dbReference type="InterPro" id="IPR039425">
    <property type="entry name" value="RNA_pol_sigma-70-like"/>
</dbReference>
<comment type="caution">
    <text evidence="7">The sequence shown here is derived from an EMBL/GenBank/DDBJ whole genome shotgun (WGS) entry which is preliminary data.</text>
</comment>
<dbReference type="InterPro" id="IPR007627">
    <property type="entry name" value="RNA_pol_sigma70_r2"/>
</dbReference>
<keyword evidence="4" id="KW-0238">DNA-binding</keyword>
<dbReference type="AlphaFoldDB" id="A0A7W3SQB9"/>
<evidence type="ECO:0000313" key="8">
    <source>
        <dbReference type="Proteomes" id="UP000567067"/>
    </source>
</evidence>
<evidence type="ECO:0000256" key="1">
    <source>
        <dbReference type="ARBA" id="ARBA00010641"/>
    </source>
</evidence>
<dbReference type="NCBIfam" id="TIGR02937">
    <property type="entry name" value="sigma70-ECF"/>
    <property type="match status" value="1"/>
</dbReference>
<evidence type="ECO:0000256" key="3">
    <source>
        <dbReference type="ARBA" id="ARBA00023082"/>
    </source>
</evidence>
<dbReference type="Pfam" id="PF04542">
    <property type="entry name" value="Sigma70_r2"/>
    <property type="match status" value="1"/>
</dbReference>
<dbReference type="RefSeq" id="WP_182534338.1">
    <property type="nucleotide sequence ID" value="NZ_JACJIP010000003.1"/>
</dbReference>
<dbReference type="GO" id="GO:0006352">
    <property type="term" value="P:DNA-templated transcription initiation"/>
    <property type="evidence" value="ECO:0007669"/>
    <property type="project" value="InterPro"/>
</dbReference>
<keyword evidence="5" id="KW-0804">Transcription</keyword>
<dbReference type="PANTHER" id="PTHR43133:SF8">
    <property type="entry name" value="RNA POLYMERASE SIGMA FACTOR HI_1459-RELATED"/>
    <property type="match status" value="1"/>
</dbReference>
<organism evidence="7 8">
    <name type="scientific">Fontibacillus solani</name>
    <dbReference type="NCBI Taxonomy" id="1572857"/>
    <lineage>
        <taxon>Bacteria</taxon>
        <taxon>Bacillati</taxon>
        <taxon>Bacillota</taxon>
        <taxon>Bacilli</taxon>
        <taxon>Bacillales</taxon>
        <taxon>Paenibacillaceae</taxon>
        <taxon>Fontibacillus</taxon>
    </lineage>
</organism>
<evidence type="ECO:0000313" key="7">
    <source>
        <dbReference type="EMBL" id="MBA9084271.1"/>
    </source>
</evidence>
<gene>
    <name evidence="7" type="ORF">FHR92_000725</name>
</gene>